<comment type="similarity">
    <text evidence="5">Belongs to the pyruvate, phosphate/water dikinase regulatory protein family. PDRP subfamily.</text>
</comment>
<evidence type="ECO:0000256" key="1">
    <source>
        <dbReference type="ARBA" id="ARBA00022527"/>
    </source>
</evidence>
<protein>
    <recommendedName>
        <fullName evidence="5">Putative pyruvate, phosphate dikinase regulatory protein</fullName>
        <shortName evidence="5">PPDK regulatory protein</shortName>
        <ecNumber evidence="5">2.7.11.32</ecNumber>
        <ecNumber evidence="5">2.7.4.27</ecNumber>
    </recommendedName>
</protein>
<keyword evidence="3 5" id="KW-0547">Nucleotide-binding</keyword>
<feature type="binding site" evidence="5">
    <location>
        <begin position="166"/>
        <end position="173"/>
    </location>
    <ligand>
        <name>ADP</name>
        <dbReference type="ChEBI" id="CHEBI:456216"/>
    </ligand>
</feature>
<evidence type="ECO:0000256" key="2">
    <source>
        <dbReference type="ARBA" id="ARBA00022679"/>
    </source>
</evidence>
<dbReference type="RefSeq" id="WP_254776464.1">
    <property type="nucleotide sequence ID" value="NZ_FODH01000004.1"/>
</dbReference>
<proteinExistence type="inferred from homology"/>
<dbReference type="InterPro" id="IPR005177">
    <property type="entry name" value="Kinase-pyrophosphorylase"/>
</dbReference>
<comment type="function">
    <text evidence="5">Bifunctional serine/threonine kinase and phosphorylase involved in the regulation of the pyruvate, phosphate dikinase (PPDK) by catalyzing its phosphorylation/dephosphorylation.</text>
</comment>
<dbReference type="EC" id="2.7.11.32" evidence="5"/>
<dbReference type="PANTHER" id="PTHR31756">
    <property type="entry name" value="PYRUVATE, PHOSPHATE DIKINASE REGULATORY PROTEIN 1, CHLOROPLASTIC"/>
    <property type="match status" value="1"/>
</dbReference>
<dbReference type="Pfam" id="PF03618">
    <property type="entry name" value="Kinase-PPPase"/>
    <property type="match status" value="1"/>
</dbReference>
<dbReference type="GO" id="GO:0016776">
    <property type="term" value="F:phosphotransferase activity, phosphate group as acceptor"/>
    <property type="evidence" value="ECO:0007669"/>
    <property type="project" value="UniProtKB-UniRule"/>
</dbReference>
<evidence type="ECO:0000256" key="4">
    <source>
        <dbReference type="ARBA" id="ARBA00022777"/>
    </source>
</evidence>
<dbReference type="GO" id="GO:0043531">
    <property type="term" value="F:ADP binding"/>
    <property type="evidence" value="ECO:0007669"/>
    <property type="project" value="UniProtKB-UniRule"/>
</dbReference>
<evidence type="ECO:0000313" key="7">
    <source>
        <dbReference type="Proteomes" id="UP000198809"/>
    </source>
</evidence>
<gene>
    <name evidence="6" type="ORF">SAMN04487895_104393</name>
</gene>
<keyword evidence="4 5" id="KW-0418">Kinase</keyword>
<keyword evidence="2 5" id="KW-0808">Transferase</keyword>
<comment type="catalytic activity">
    <reaction evidence="5">
        <text>N(tele)-phospho-L-histidyl/O-phospho-L-threonyl-[pyruvate, phosphate dikinase] + phosphate + H(+) = N(tele)-phospho-L-histidyl/L-threonyl-[pyruvate, phosphate dikinase] + diphosphate</text>
        <dbReference type="Rhea" id="RHEA:43696"/>
        <dbReference type="Rhea" id="RHEA-COMP:10650"/>
        <dbReference type="Rhea" id="RHEA-COMP:10651"/>
        <dbReference type="ChEBI" id="CHEBI:15378"/>
        <dbReference type="ChEBI" id="CHEBI:30013"/>
        <dbReference type="ChEBI" id="CHEBI:33019"/>
        <dbReference type="ChEBI" id="CHEBI:43474"/>
        <dbReference type="ChEBI" id="CHEBI:61977"/>
        <dbReference type="ChEBI" id="CHEBI:83586"/>
        <dbReference type="EC" id="2.7.4.27"/>
    </reaction>
</comment>
<sequence>MENRSSRSMIDTEGEEAEHGRWIVICSDAVGETADAVVSAALRQFEALPARIKRFSHISGGREIREAVREAAERRTFIVYTFAQPELSEMMISEAAAHGIRAVDIMGPVISAISMTFHNQPLARPGLESRMNEAYFRRVEAVEFAVKYDDGRDSRGIGLAEIVLIGVSRTSKTPLSIYLAHKGYKVANYPLTPEVRAPQELFQIPSRRIFGLTMELEAILKIRAERLRSLGLHADADYAAAHRIVEEFTYAEELMRRIGCKVIDVSDKSIEETAGLIIDCIQ</sequence>
<dbReference type="InterPro" id="IPR026565">
    <property type="entry name" value="PPDK_reg"/>
</dbReference>
<name>A0A1H8LL82_9BACL</name>
<keyword evidence="1 5" id="KW-0723">Serine/threonine-protein kinase</keyword>
<organism evidence="6 7">
    <name type="scientific">Paenibacillus sophorae</name>
    <dbReference type="NCBI Taxonomy" id="1333845"/>
    <lineage>
        <taxon>Bacteria</taxon>
        <taxon>Bacillati</taxon>
        <taxon>Bacillota</taxon>
        <taxon>Bacilli</taxon>
        <taxon>Bacillales</taxon>
        <taxon>Paenibacillaceae</taxon>
        <taxon>Paenibacillus</taxon>
    </lineage>
</organism>
<dbReference type="AlphaFoldDB" id="A0A1H8LL82"/>
<dbReference type="EMBL" id="FODH01000004">
    <property type="protein sequence ID" value="SEO05972.1"/>
    <property type="molecule type" value="Genomic_DNA"/>
</dbReference>
<dbReference type="PANTHER" id="PTHR31756:SF3">
    <property type="entry name" value="PYRUVATE, PHOSPHATE DIKINASE REGULATORY PROTEIN 1, CHLOROPLASTIC"/>
    <property type="match status" value="1"/>
</dbReference>
<dbReference type="NCBIfam" id="NF003742">
    <property type="entry name" value="PRK05339.1"/>
    <property type="match status" value="1"/>
</dbReference>
<accession>A0A1H8LL82</accession>
<evidence type="ECO:0000256" key="3">
    <source>
        <dbReference type="ARBA" id="ARBA00022741"/>
    </source>
</evidence>
<dbReference type="GO" id="GO:0005524">
    <property type="term" value="F:ATP binding"/>
    <property type="evidence" value="ECO:0007669"/>
    <property type="project" value="InterPro"/>
</dbReference>
<dbReference type="STRING" id="1333845.SAMN04487895_104393"/>
<dbReference type="HAMAP" id="MF_00921">
    <property type="entry name" value="PDRP"/>
    <property type="match status" value="1"/>
</dbReference>
<reference evidence="6 7" key="1">
    <citation type="submission" date="2016-10" db="EMBL/GenBank/DDBJ databases">
        <authorList>
            <person name="de Groot N.N."/>
        </authorList>
    </citation>
    <scope>NUCLEOTIDE SEQUENCE [LARGE SCALE GENOMIC DNA]</scope>
    <source>
        <strain evidence="6 7">CGMCC 1.10238</strain>
    </source>
</reference>
<evidence type="ECO:0000256" key="5">
    <source>
        <dbReference type="HAMAP-Rule" id="MF_00921"/>
    </source>
</evidence>
<dbReference type="GO" id="GO:0004674">
    <property type="term" value="F:protein serine/threonine kinase activity"/>
    <property type="evidence" value="ECO:0007669"/>
    <property type="project" value="UniProtKB-UniRule"/>
</dbReference>
<comment type="catalytic activity">
    <reaction evidence="5">
        <text>N(tele)-phospho-L-histidyl/L-threonyl-[pyruvate, phosphate dikinase] + ADP = N(tele)-phospho-L-histidyl/O-phospho-L-threonyl-[pyruvate, phosphate dikinase] + AMP + H(+)</text>
        <dbReference type="Rhea" id="RHEA:43692"/>
        <dbReference type="Rhea" id="RHEA-COMP:10650"/>
        <dbReference type="Rhea" id="RHEA-COMP:10651"/>
        <dbReference type="ChEBI" id="CHEBI:15378"/>
        <dbReference type="ChEBI" id="CHEBI:30013"/>
        <dbReference type="ChEBI" id="CHEBI:61977"/>
        <dbReference type="ChEBI" id="CHEBI:83586"/>
        <dbReference type="ChEBI" id="CHEBI:456215"/>
        <dbReference type="ChEBI" id="CHEBI:456216"/>
        <dbReference type="EC" id="2.7.11.32"/>
    </reaction>
</comment>
<dbReference type="Proteomes" id="UP000198809">
    <property type="component" value="Unassembled WGS sequence"/>
</dbReference>
<evidence type="ECO:0000313" key="6">
    <source>
        <dbReference type="EMBL" id="SEO05972.1"/>
    </source>
</evidence>
<dbReference type="EC" id="2.7.4.27" evidence="5"/>